<organism evidence="1 2">
    <name type="scientific">Candidatus Accumulibacter affinis</name>
    <dbReference type="NCBI Taxonomy" id="2954384"/>
    <lineage>
        <taxon>Bacteria</taxon>
        <taxon>Pseudomonadati</taxon>
        <taxon>Pseudomonadota</taxon>
        <taxon>Betaproteobacteria</taxon>
        <taxon>Candidatus Accumulibacter</taxon>
    </lineage>
</organism>
<gene>
    <name evidence="1" type="ORF">IPK02_05535</name>
</gene>
<dbReference type="Proteomes" id="UP000706151">
    <property type="component" value="Unassembled WGS sequence"/>
</dbReference>
<reference evidence="1 2" key="1">
    <citation type="submission" date="2020-10" db="EMBL/GenBank/DDBJ databases">
        <title>Connecting structure to function with the recovery of over 1000 high-quality activated sludge metagenome-assembled genomes encoding full-length rRNA genes using long-read sequencing.</title>
        <authorList>
            <person name="Singleton C.M."/>
            <person name="Petriglieri F."/>
            <person name="Kristensen J.M."/>
            <person name="Kirkegaard R.H."/>
            <person name="Michaelsen T.Y."/>
            <person name="Andersen M.H."/>
            <person name="Karst S.M."/>
            <person name="Dueholm M.S."/>
            <person name="Nielsen P.H."/>
            <person name="Albertsen M."/>
        </authorList>
    </citation>
    <scope>NUCLEOTIDE SEQUENCE [LARGE SCALE GENOMIC DNA]</scope>
    <source>
        <strain evidence="1">Fred_18-Q3-R57-64_BAT3C.720</strain>
    </source>
</reference>
<evidence type="ECO:0000313" key="2">
    <source>
        <dbReference type="Proteomes" id="UP000706151"/>
    </source>
</evidence>
<comment type="caution">
    <text evidence="1">The sequence shown here is derived from an EMBL/GenBank/DDBJ whole genome shotgun (WGS) entry which is preliminary data.</text>
</comment>
<name>A0A935T864_9PROT</name>
<dbReference type="AlphaFoldDB" id="A0A935T864"/>
<sequence>MAWAFSANPLKAAYALFITWEKNANQARLMALPATDFTHHADQRYGLSSARRDPAAPVTHPTATPTIGTVDPPHAFDLRRLVLWNLRTHHCISVLCWEGDLQLSEEVLTAMLSR</sequence>
<protein>
    <submittedName>
        <fullName evidence="1">Uncharacterized protein</fullName>
    </submittedName>
</protein>
<dbReference type="EMBL" id="JADJOT010000004">
    <property type="protein sequence ID" value="MBK7953461.1"/>
    <property type="molecule type" value="Genomic_DNA"/>
</dbReference>
<proteinExistence type="predicted"/>
<evidence type="ECO:0000313" key="1">
    <source>
        <dbReference type="EMBL" id="MBK7953461.1"/>
    </source>
</evidence>
<accession>A0A935T864</accession>